<dbReference type="SMART" id="SM01017">
    <property type="entry name" value="Arrestin_C"/>
    <property type="match status" value="1"/>
</dbReference>
<dbReference type="SUPFAM" id="SSF81296">
    <property type="entry name" value="E set domains"/>
    <property type="match status" value="1"/>
</dbReference>
<accession>A0A164XQH9</accession>
<dbReference type="GO" id="GO:0005829">
    <property type="term" value="C:cytosol"/>
    <property type="evidence" value="ECO:0007669"/>
    <property type="project" value="TreeGrafter"/>
</dbReference>
<feature type="region of interest" description="Disordered" evidence="1">
    <location>
        <begin position="737"/>
        <end position="771"/>
    </location>
</feature>
<name>A0A164XQH9_9AGAM</name>
<dbReference type="STRING" id="1314777.A0A164XQH9"/>
<proteinExistence type="predicted"/>
<organism evidence="3 4">
    <name type="scientific">Sistotremastrum niveocremeum HHB9708</name>
    <dbReference type="NCBI Taxonomy" id="1314777"/>
    <lineage>
        <taxon>Eukaryota</taxon>
        <taxon>Fungi</taxon>
        <taxon>Dikarya</taxon>
        <taxon>Basidiomycota</taxon>
        <taxon>Agaricomycotina</taxon>
        <taxon>Agaricomycetes</taxon>
        <taxon>Sistotremastrales</taxon>
        <taxon>Sistotremastraceae</taxon>
        <taxon>Sertulicium</taxon>
        <taxon>Sertulicium niveocremeum</taxon>
    </lineage>
</organism>
<dbReference type="InterPro" id="IPR014756">
    <property type="entry name" value="Ig_E-set"/>
</dbReference>
<gene>
    <name evidence="3" type="ORF">SISNIDRAFT_483584</name>
</gene>
<dbReference type="AlphaFoldDB" id="A0A164XQH9"/>
<dbReference type="GO" id="GO:0005886">
    <property type="term" value="C:plasma membrane"/>
    <property type="evidence" value="ECO:0007669"/>
    <property type="project" value="TreeGrafter"/>
</dbReference>
<evidence type="ECO:0000256" key="1">
    <source>
        <dbReference type="SAM" id="MobiDB-lite"/>
    </source>
</evidence>
<dbReference type="Pfam" id="PF02752">
    <property type="entry name" value="Arrestin_C"/>
    <property type="match status" value="1"/>
</dbReference>
<feature type="compositionally biased region" description="Polar residues" evidence="1">
    <location>
        <begin position="134"/>
        <end position="146"/>
    </location>
</feature>
<dbReference type="Proteomes" id="UP000076722">
    <property type="component" value="Unassembled WGS sequence"/>
</dbReference>
<dbReference type="Gene3D" id="2.60.40.640">
    <property type="match status" value="1"/>
</dbReference>
<feature type="region of interest" description="Disordered" evidence="1">
    <location>
        <begin position="115"/>
        <end position="171"/>
    </location>
</feature>
<dbReference type="InterPro" id="IPR014752">
    <property type="entry name" value="Arrestin-like_C"/>
</dbReference>
<sequence>MHDQSDPEQLPVRLAASQGLGIRLCAYSDTSKHHDDCSLTLDQPNSHSTFPIQAHDTGPLSSSNLAQQPPAPLAMLAGPTLRSSKGMQGLLEAETGGTMLLLDIHSRSGFKRGPSIVPGSLTPGGSTLPRHSKVITSSRSESTKTSAAVAGLSLRSRHASQPPGLGSSSSEMEMSALLGNATRSTESTDERRKLSVDIFPEGNVFVQGGRMSGVVEIQVPQAKLPGGAPIIALADAKIRILGFEAIPGCDYRHLFYNFSSSLSTASACSGQSASLPDAPGFRDARVGIHRLRFDIKIPINDVGGRPKGVLATRSGISIQYIAGVSVKYKDARMVNPDKPSAIHVYRDCEVWPHVDPGLALAPSPQPITVSTAKSVFLGGSGKLYLTANLRRHTWIAGQKCFVDVRIFNDTQKTVKSLTLILLRTITIYRPKATLDRSTCGIDQTYGDSDACQTLSNTKRIAQSLLEMGKRRIAGHVTAKGWWLGVEAGREANFNHSILVPPDALSIVCDRLLEVTYTLRVSAGFGGFSSDVLADMPIRIVNFISIDPPPNLEFKGSSTLRHQSLLPKSNSADNLPNPVTPRPGYMLVPPYDHDRSAQQIAAEPLAPLNSLISNGIVGDCPPDGDSPEIQKTITEDVQPAATESAAPSHTTEMNCESDDELDFLVASADHDTSTTCRHDRNHSLASLDSCHDARSILYPSRPQVQPRDKCEAHDDAMMPANEKAYQSEAATGNIVPSKQSLAAPIKRPSAFDSGSAGRSTNPQASSASRPFTTQKVLDVMEDPVTTNSTILLRTHKSSAQNNTFRSSAADYLPEFDIKTRPVTRPAHDSSTTAASDLRAYNATRSKVSSVRARIAELEQRSRNSVSTPTPLQSGSVFRVHDKHTALS</sequence>
<dbReference type="InterPro" id="IPR050357">
    <property type="entry name" value="Arrestin_domain-protein"/>
</dbReference>
<dbReference type="GO" id="GO:0030674">
    <property type="term" value="F:protein-macromolecule adaptor activity"/>
    <property type="evidence" value="ECO:0007669"/>
    <property type="project" value="TreeGrafter"/>
</dbReference>
<dbReference type="GO" id="GO:0031625">
    <property type="term" value="F:ubiquitin protein ligase binding"/>
    <property type="evidence" value="ECO:0007669"/>
    <property type="project" value="TreeGrafter"/>
</dbReference>
<dbReference type="GO" id="GO:0070086">
    <property type="term" value="P:ubiquitin-dependent endocytosis"/>
    <property type="evidence" value="ECO:0007669"/>
    <property type="project" value="TreeGrafter"/>
</dbReference>
<keyword evidence="4" id="KW-1185">Reference proteome</keyword>
<protein>
    <recommendedName>
        <fullName evidence="2">Arrestin C-terminal-like domain-containing protein</fullName>
    </recommendedName>
</protein>
<feature type="compositionally biased region" description="Polar residues" evidence="1">
    <location>
        <begin position="755"/>
        <end position="771"/>
    </location>
</feature>
<reference evidence="3 4" key="1">
    <citation type="journal article" date="2016" name="Mol. Biol. Evol.">
        <title>Comparative Genomics of Early-Diverging Mushroom-Forming Fungi Provides Insights into the Origins of Lignocellulose Decay Capabilities.</title>
        <authorList>
            <person name="Nagy L.G."/>
            <person name="Riley R."/>
            <person name="Tritt A."/>
            <person name="Adam C."/>
            <person name="Daum C."/>
            <person name="Floudas D."/>
            <person name="Sun H."/>
            <person name="Yadav J.S."/>
            <person name="Pangilinan J."/>
            <person name="Larsson K.H."/>
            <person name="Matsuura K."/>
            <person name="Barry K."/>
            <person name="Labutti K."/>
            <person name="Kuo R."/>
            <person name="Ohm R.A."/>
            <person name="Bhattacharya S.S."/>
            <person name="Shirouzu T."/>
            <person name="Yoshinaga Y."/>
            <person name="Martin F.M."/>
            <person name="Grigoriev I.V."/>
            <person name="Hibbett D.S."/>
        </authorList>
    </citation>
    <scope>NUCLEOTIDE SEQUENCE [LARGE SCALE GENOMIC DNA]</scope>
    <source>
        <strain evidence="3 4">HHB9708</strain>
    </source>
</reference>
<dbReference type="InterPro" id="IPR011022">
    <property type="entry name" value="Arrestin_C-like"/>
</dbReference>
<dbReference type="PANTHER" id="PTHR11188">
    <property type="entry name" value="ARRESTIN DOMAIN CONTAINING PROTEIN"/>
    <property type="match status" value="1"/>
</dbReference>
<evidence type="ECO:0000313" key="3">
    <source>
        <dbReference type="EMBL" id="KZS96199.1"/>
    </source>
</evidence>
<evidence type="ECO:0000313" key="4">
    <source>
        <dbReference type="Proteomes" id="UP000076722"/>
    </source>
</evidence>
<dbReference type="EMBL" id="KV419400">
    <property type="protein sequence ID" value="KZS96199.1"/>
    <property type="molecule type" value="Genomic_DNA"/>
</dbReference>
<dbReference type="PANTHER" id="PTHR11188:SF17">
    <property type="entry name" value="FI21816P1"/>
    <property type="match status" value="1"/>
</dbReference>
<evidence type="ECO:0000259" key="2">
    <source>
        <dbReference type="SMART" id="SM01017"/>
    </source>
</evidence>
<feature type="domain" description="Arrestin C-terminal-like" evidence="2">
    <location>
        <begin position="379"/>
        <end position="547"/>
    </location>
</feature>
<dbReference type="OrthoDB" id="298939at2759"/>